<organism evidence="2">
    <name type="scientific">Picea sitchensis</name>
    <name type="common">Sitka spruce</name>
    <name type="synonym">Pinus sitchensis</name>
    <dbReference type="NCBI Taxonomy" id="3332"/>
    <lineage>
        <taxon>Eukaryota</taxon>
        <taxon>Viridiplantae</taxon>
        <taxon>Streptophyta</taxon>
        <taxon>Embryophyta</taxon>
        <taxon>Tracheophyta</taxon>
        <taxon>Spermatophyta</taxon>
        <taxon>Pinopsida</taxon>
        <taxon>Pinidae</taxon>
        <taxon>Conifers I</taxon>
        <taxon>Pinales</taxon>
        <taxon>Pinaceae</taxon>
        <taxon>Picea</taxon>
    </lineage>
</organism>
<feature type="compositionally biased region" description="Polar residues" evidence="1">
    <location>
        <begin position="1"/>
        <end position="17"/>
    </location>
</feature>
<accession>A0A6B9XX63</accession>
<proteinExistence type="predicted"/>
<evidence type="ECO:0000256" key="1">
    <source>
        <dbReference type="SAM" id="MobiDB-lite"/>
    </source>
</evidence>
<sequence length="66" mass="7636">MLDSLKQSSSGRLQPTQHSKKRQRAQEKGKRDLHAPHMGSAHYATYLYSLKLRFPSLSYSSQTRRC</sequence>
<feature type="compositionally biased region" description="Basic and acidic residues" evidence="1">
    <location>
        <begin position="24"/>
        <end position="35"/>
    </location>
</feature>
<feature type="region of interest" description="Disordered" evidence="1">
    <location>
        <begin position="1"/>
        <end position="38"/>
    </location>
</feature>
<geneLocation type="mitochondrion" evidence="2"/>
<name>A0A6B9XX63_PICSI</name>
<dbReference type="EMBL" id="MK697705">
    <property type="protein sequence ID" value="QHR92639.1"/>
    <property type="molecule type" value="Genomic_DNA"/>
</dbReference>
<keyword evidence="2" id="KW-0496">Mitochondrion</keyword>
<evidence type="ECO:0000313" key="2">
    <source>
        <dbReference type="EMBL" id="QHR92639.1"/>
    </source>
</evidence>
<dbReference type="AlphaFoldDB" id="A0A6B9XX63"/>
<reference evidence="2" key="1">
    <citation type="submission" date="2019-03" db="EMBL/GenBank/DDBJ databases">
        <title>Largest Complete Mitochondrial Genome of a Gymnosperm, Sitka Spruce (Picea sitchensis), Indicates Complex Physical Structure.</title>
        <authorList>
            <person name="Jackman S.D."/>
            <person name="Coombe L."/>
            <person name="Warren R."/>
            <person name="Kirk H."/>
            <person name="Trinh E."/>
            <person name="McLeod T."/>
            <person name="Pleasance S."/>
            <person name="Pandoh P."/>
            <person name="Zhao Y."/>
            <person name="Coope R."/>
            <person name="Bousquet J."/>
            <person name="Bohlmann J.C."/>
            <person name="Jones S.J.M."/>
            <person name="Birol I."/>
        </authorList>
    </citation>
    <scope>NUCLEOTIDE SEQUENCE</scope>
    <source>
        <strain evidence="2">Q903</strain>
    </source>
</reference>
<gene>
    <name evidence="2" type="primary">orf06741</name>
    <name evidence="2" type="ORF">Q903MT_gene6686</name>
</gene>
<protein>
    <submittedName>
        <fullName evidence="2">Uncharacterized protein</fullName>
    </submittedName>
</protein>